<reference evidence="2" key="1">
    <citation type="submission" date="2022-11" db="UniProtKB">
        <authorList>
            <consortium name="WormBaseParasite"/>
        </authorList>
    </citation>
    <scope>IDENTIFICATION</scope>
</reference>
<sequence length="92" mass="10422">MSVSTKLITVSLVCIIFTSTLIVASPVYWLDLEKQLLYSFDDPEMIRYASHIEDSHKQPVYDISAIAKRINENAPSLPLTRALNLRQLTRTG</sequence>
<proteinExistence type="predicted"/>
<evidence type="ECO:0000313" key="2">
    <source>
        <dbReference type="WBParaSite" id="PS1159_v2.g9638.t1"/>
    </source>
</evidence>
<organism evidence="1 2">
    <name type="scientific">Panagrolaimus sp. PS1159</name>
    <dbReference type="NCBI Taxonomy" id="55785"/>
    <lineage>
        <taxon>Eukaryota</taxon>
        <taxon>Metazoa</taxon>
        <taxon>Ecdysozoa</taxon>
        <taxon>Nematoda</taxon>
        <taxon>Chromadorea</taxon>
        <taxon>Rhabditida</taxon>
        <taxon>Tylenchina</taxon>
        <taxon>Panagrolaimomorpha</taxon>
        <taxon>Panagrolaimoidea</taxon>
        <taxon>Panagrolaimidae</taxon>
        <taxon>Panagrolaimus</taxon>
    </lineage>
</organism>
<protein>
    <submittedName>
        <fullName evidence="2">Uncharacterized protein</fullName>
    </submittedName>
</protein>
<dbReference type="Proteomes" id="UP000887580">
    <property type="component" value="Unplaced"/>
</dbReference>
<name>A0AC35GXW5_9BILA</name>
<evidence type="ECO:0000313" key="1">
    <source>
        <dbReference type="Proteomes" id="UP000887580"/>
    </source>
</evidence>
<dbReference type="WBParaSite" id="PS1159_v2.g9638.t1">
    <property type="protein sequence ID" value="PS1159_v2.g9638.t1"/>
    <property type="gene ID" value="PS1159_v2.g9638"/>
</dbReference>
<accession>A0AC35GXW5</accession>